<evidence type="ECO:0000313" key="1">
    <source>
        <dbReference type="EMBL" id="GAA0937536.1"/>
    </source>
</evidence>
<protein>
    <submittedName>
        <fullName evidence="1">Uncharacterized protein</fullName>
    </submittedName>
</protein>
<sequence length="124" mass="14301">MSASPQPTPRMKRGMRLCEQEAALRRRGPGPGRREQPETVRAALDRISVERERLLAQIEAELLPLRARQAEYDRARAASKAPPRLKRIQVSKAEQRLRRRMAALQRERAYVDGTVYRDRESAGR</sequence>
<dbReference type="Proteomes" id="UP001500665">
    <property type="component" value="Unassembled WGS sequence"/>
</dbReference>
<gene>
    <name evidence="1" type="ORF">GCM10009550_04370</name>
</gene>
<organism evidence="1 2">
    <name type="scientific">Actinocorallia libanotica</name>
    <dbReference type="NCBI Taxonomy" id="46162"/>
    <lineage>
        <taxon>Bacteria</taxon>
        <taxon>Bacillati</taxon>
        <taxon>Actinomycetota</taxon>
        <taxon>Actinomycetes</taxon>
        <taxon>Streptosporangiales</taxon>
        <taxon>Thermomonosporaceae</taxon>
        <taxon>Actinocorallia</taxon>
    </lineage>
</organism>
<comment type="caution">
    <text evidence="1">The sequence shown here is derived from an EMBL/GenBank/DDBJ whole genome shotgun (WGS) entry which is preliminary data.</text>
</comment>
<evidence type="ECO:0000313" key="2">
    <source>
        <dbReference type="Proteomes" id="UP001500665"/>
    </source>
</evidence>
<reference evidence="1 2" key="1">
    <citation type="journal article" date="2019" name="Int. J. Syst. Evol. Microbiol.">
        <title>The Global Catalogue of Microorganisms (GCM) 10K type strain sequencing project: providing services to taxonomists for standard genome sequencing and annotation.</title>
        <authorList>
            <consortium name="The Broad Institute Genomics Platform"/>
            <consortium name="The Broad Institute Genome Sequencing Center for Infectious Disease"/>
            <person name="Wu L."/>
            <person name="Ma J."/>
        </authorList>
    </citation>
    <scope>NUCLEOTIDE SEQUENCE [LARGE SCALE GENOMIC DNA]</scope>
    <source>
        <strain evidence="1 2">JCM 10696</strain>
    </source>
</reference>
<accession>A0ABN1Q4R7</accession>
<dbReference type="RefSeq" id="WP_344236074.1">
    <property type="nucleotide sequence ID" value="NZ_BAAAHH010000001.1"/>
</dbReference>
<name>A0ABN1Q4R7_9ACTN</name>
<keyword evidence="2" id="KW-1185">Reference proteome</keyword>
<dbReference type="EMBL" id="BAAAHH010000001">
    <property type="protein sequence ID" value="GAA0937536.1"/>
    <property type="molecule type" value="Genomic_DNA"/>
</dbReference>
<proteinExistence type="predicted"/>